<feature type="active site" evidence="6">
    <location>
        <position position="187"/>
    </location>
</feature>
<gene>
    <name evidence="8" type="ORF">GCM10011332_26250</name>
</gene>
<accession>A0A917C3X2</accession>
<reference evidence="8" key="2">
    <citation type="submission" date="2020-09" db="EMBL/GenBank/DDBJ databases">
        <authorList>
            <person name="Sun Q."/>
            <person name="Zhou Y."/>
        </authorList>
    </citation>
    <scope>NUCLEOTIDE SEQUENCE</scope>
    <source>
        <strain evidence="8">CGMCC 1.15254</strain>
    </source>
</reference>
<evidence type="ECO:0000256" key="1">
    <source>
        <dbReference type="ARBA" id="ARBA00022649"/>
    </source>
</evidence>
<evidence type="ECO:0000256" key="3">
    <source>
        <dbReference type="ARBA" id="ARBA00022679"/>
    </source>
</evidence>
<dbReference type="RefSeq" id="WP_188666059.1">
    <property type="nucleotide sequence ID" value="NZ_BMHV01000021.1"/>
</dbReference>
<keyword evidence="3 6" id="KW-0808">Transferase</keyword>
<dbReference type="GO" id="GO:0016779">
    <property type="term" value="F:nucleotidyltransferase activity"/>
    <property type="evidence" value="ECO:0007669"/>
    <property type="project" value="UniProtKB-UniRule"/>
</dbReference>
<evidence type="ECO:0000256" key="6">
    <source>
        <dbReference type="PROSITE-ProRule" id="PRU01362"/>
    </source>
</evidence>
<evidence type="ECO:0000256" key="5">
    <source>
        <dbReference type="ARBA" id="ARBA00023125"/>
    </source>
</evidence>
<comment type="caution">
    <text evidence="8">The sequence shown here is derived from an EMBL/GenBank/DDBJ whole genome shotgun (WGS) entry which is preliminary data.</text>
</comment>
<keyword evidence="9" id="KW-1185">Reference proteome</keyword>
<dbReference type="AlphaFoldDB" id="A0A917C3X2"/>
<evidence type="ECO:0000313" key="9">
    <source>
        <dbReference type="Proteomes" id="UP000632498"/>
    </source>
</evidence>
<reference evidence="8" key="1">
    <citation type="journal article" date="2014" name="Int. J. Syst. Evol. Microbiol.">
        <title>Complete genome sequence of Corynebacterium casei LMG S-19264T (=DSM 44701T), isolated from a smear-ripened cheese.</title>
        <authorList>
            <consortium name="US DOE Joint Genome Institute (JGI-PGF)"/>
            <person name="Walter F."/>
            <person name="Albersmeier A."/>
            <person name="Kalinowski J."/>
            <person name="Ruckert C."/>
        </authorList>
    </citation>
    <scope>NUCLEOTIDE SEQUENCE</scope>
    <source>
        <strain evidence="8">CGMCC 1.15254</strain>
    </source>
</reference>
<comment type="caution">
    <text evidence="6">Lacks conserved residue(s) required for the propagation of feature annotation.</text>
</comment>
<proteinExistence type="inferred from homology"/>
<dbReference type="Proteomes" id="UP000632498">
    <property type="component" value="Unassembled WGS sequence"/>
</dbReference>
<name>A0A917C3X2_9PROT</name>
<dbReference type="InterPro" id="IPR029494">
    <property type="entry name" value="DarT"/>
</dbReference>
<evidence type="ECO:0000259" key="7">
    <source>
        <dbReference type="PROSITE" id="PS52018"/>
    </source>
</evidence>
<feature type="active site" description="Proton acceptor" evidence="6">
    <location>
        <position position="46"/>
    </location>
</feature>
<keyword evidence="2 6" id="KW-0328">Glycosyltransferase</keyword>
<keyword evidence="1 6" id="KW-1277">Toxin-antitoxin system</keyword>
<comment type="similarity">
    <text evidence="6">Belongs to the DarT ADP-ribosyltransferase family.</text>
</comment>
<comment type="catalytic activity">
    <reaction evidence="6">
        <text>a thymidine in DNA + NAD(+) = an N-(ADP-alpha-D-ribosyl)-thymidine in DNA + nicotinamide + H(+)</text>
        <dbReference type="Rhea" id="RHEA:71651"/>
        <dbReference type="Rhea" id="RHEA-COMP:13556"/>
        <dbReference type="Rhea" id="RHEA-COMP:18051"/>
        <dbReference type="ChEBI" id="CHEBI:15378"/>
        <dbReference type="ChEBI" id="CHEBI:17154"/>
        <dbReference type="ChEBI" id="CHEBI:57540"/>
        <dbReference type="ChEBI" id="CHEBI:137386"/>
        <dbReference type="ChEBI" id="CHEBI:191199"/>
    </reaction>
</comment>
<feature type="binding site" evidence="6">
    <location>
        <begin position="7"/>
        <end position="9"/>
    </location>
    <ligand>
        <name>NAD(+)</name>
        <dbReference type="ChEBI" id="CHEBI:57540"/>
    </ligand>
</feature>
<dbReference type="PROSITE" id="PS52018">
    <property type="entry name" value="DART"/>
    <property type="match status" value="1"/>
</dbReference>
<keyword evidence="4 6" id="KW-0548">Nucleotidyltransferase</keyword>
<evidence type="ECO:0000256" key="4">
    <source>
        <dbReference type="ARBA" id="ARBA00022695"/>
    </source>
</evidence>
<keyword evidence="5 6" id="KW-0238">DNA-binding</keyword>
<feature type="binding site" evidence="6">
    <location>
        <position position="46"/>
    </location>
    <ligand>
        <name>NAD(+)</name>
        <dbReference type="ChEBI" id="CHEBI:57540"/>
    </ligand>
</feature>
<dbReference type="GO" id="GO:0003677">
    <property type="term" value="F:DNA binding"/>
    <property type="evidence" value="ECO:0007669"/>
    <property type="project" value="UniProtKB-UniRule"/>
</dbReference>
<sequence>MTRHIFRLTYFKNIETFLRDGLVFAKNHPSAQRCWRTSYPDIVHRRGRSFFTPDQDNINDYVPFYFSPITSMFYTIHKGNVDLKGPDDICYGKASQDGIVFLVCNTDRIASQGLPLWFTDIACNSAFIPNFENDLSKLSTHVDWPLFEESFSKARISEIGYRGVHWDFTSKDNPMEYRNRDKKRMAEFMIKDALPMDLVDCIVVHNNGIKQQVETWMQASSFSIPVYVKSGCYF</sequence>
<organism evidence="8 9">
    <name type="scientific">Terasakiella brassicae</name>
    <dbReference type="NCBI Taxonomy" id="1634917"/>
    <lineage>
        <taxon>Bacteria</taxon>
        <taxon>Pseudomonadati</taxon>
        <taxon>Pseudomonadota</taxon>
        <taxon>Alphaproteobacteria</taxon>
        <taxon>Rhodospirillales</taxon>
        <taxon>Terasakiellaceae</taxon>
        <taxon>Terasakiella</taxon>
    </lineage>
</organism>
<dbReference type="EMBL" id="BMHV01000021">
    <property type="protein sequence ID" value="GGF71024.1"/>
    <property type="molecule type" value="Genomic_DNA"/>
</dbReference>
<dbReference type="Pfam" id="PF14487">
    <property type="entry name" value="DarT"/>
    <property type="match status" value="1"/>
</dbReference>
<evidence type="ECO:0000313" key="8">
    <source>
        <dbReference type="EMBL" id="GGF71024.1"/>
    </source>
</evidence>
<evidence type="ECO:0000256" key="2">
    <source>
        <dbReference type="ARBA" id="ARBA00022676"/>
    </source>
</evidence>
<feature type="domain" description="DarT" evidence="7">
    <location>
        <begin position="3"/>
        <end position="234"/>
    </location>
</feature>
<protein>
    <recommendedName>
        <fullName evidence="7">DarT domain-containing protein</fullName>
    </recommendedName>
</protein>
<dbReference type="GO" id="GO:0016757">
    <property type="term" value="F:glycosyltransferase activity"/>
    <property type="evidence" value="ECO:0007669"/>
    <property type="project" value="UniProtKB-UniRule"/>
</dbReference>